<gene>
    <name evidence="1" type="ORF">M9458_046948</name>
</gene>
<evidence type="ECO:0000313" key="2">
    <source>
        <dbReference type="Proteomes" id="UP001529510"/>
    </source>
</evidence>
<accession>A0ABD0NB81</accession>
<dbReference type="Proteomes" id="UP001529510">
    <property type="component" value="Unassembled WGS sequence"/>
</dbReference>
<feature type="non-terminal residue" evidence="1">
    <location>
        <position position="77"/>
    </location>
</feature>
<name>A0ABD0NB81_CIRMR</name>
<dbReference type="EMBL" id="JAMKFB020000023">
    <property type="protein sequence ID" value="KAL0158872.1"/>
    <property type="molecule type" value="Genomic_DNA"/>
</dbReference>
<keyword evidence="2" id="KW-1185">Reference proteome</keyword>
<dbReference type="AlphaFoldDB" id="A0ABD0NB81"/>
<evidence type="ECO:0000313" key="1">
    <source>
        <dbReference type="EMBL" id="KAL0158872.1"/>
    </source>
</evidence>
<reference evidence="1 2" key="1">
    <citation type="submission" date="2024-05" db="EMBL/GenBank/DDBJ databases">
        <title>Genome sequencing and assembly of Indian major carp, Cirrhinus mrigala (Hamilton, 1822).</title>
        <authorList>
            <person name="Mohindra V."/>
            <person name="Chowdhury L.M."/>
            <person name="Lal K."/>
            <person name="Jena J.K."/>
        </authorList>
    </citation>
    <scope>NUCLEOTIDE SEQUENCE [LARGE SCALE GENOMIC DNA]</scope>
    <source>
        <strain evidence="1">CM1030</strain>
        <tissue evidence="1">Blood</tissue>
    </source>
</reference>
<protein>
    <submittedName>
        <fullName evidence="1">Uncharacterized protein</fullName>
    </submittedName>
</protein>
<feature type="non-terminal residue" evidence="1">
    <location>
        <position position="1"/>
    </location>
</feature>
<organism evidence="1 2">
    <name type="scientific">Cirrhinus mrigala</name>
    <name type="common">Mrigala</name>
    <dbReference type="NCBI Taxonomy" id="683832"/>
    <lineage>
        <taxon>Eukaryota</taxon>
        <taxon>Metazoa</taxon>
        <taxon>Chordata</taxon>
        <taxon>Craniata</taxon>
        <taxon>Vertebrata</taxon>
        <taxon>Euteleostomi</taxon>
        <taxon>Actinopterygii</taxon>
        <taxon>Neopterygii</taxon>
        <taxon>Teleostei</taxon>
        <taxon>Ostariophysi</taxon>
        <taxon>Cypriniformes</taxon>
        <taxon>Cyprinidae</taxon>
        <taxon>Labeoninae</taxon>
        <taxon>Labeonini</taxon>
        <taxon>Cirrhinus</taxon>
    </lineage>
</organism>
<sequence>EARSGLDSVRKEWESCQNLIQDLRNQAQVLERVATVQSGLKALDGVLQEQEKWLISTKEFRAKDNQQELQALKDDCE</sequence>
<comment type="caution">
    <text evidence="1">The sequence shown here is derived from an EMBL/GenBank/DDBJ whole genome shotgun (WGS) entry which is preliminary data.</text>
</comment>
<proteinExistence type="predicted"/>